<keyword evidence="2" id="KW-0808">Transferase</keyword>
<dbReference type="Proteomes" id="UP001589645">
    <property type="component" value="Unassembled WGS sequence"/>
</dbReference>
<protein>
    <submittedName>
        <fullName evidence="2">GNAT family N-acetyltransferase</fullName>
        <ecNumber evidence="2">2.3.-.-</ecNumber>
    </submittedName>
</protein>
<comment type="caution">
    <text evidence="2">The sequence shown here is derived from an EMBL/GenBank/DDBJ whole genome shotgun (WGS) entry which is preliminary data.</text>
</comment>
<dbReference type="SUPFAM" id="SSF55729">
    <property type="entry name" value="Acyl-CoA N-acyltransferases (Nat)"/>
    <property type="match status" value="1"/>
</dbReference>
<evidence type="ECO:0000313" key="2">
    <source>
        <dbReference type="EMBL" id="MFB9137608.1"/>
    </source>
</evidence>
<gene>
    <name evidence="2" type="ORF">ACFFUV_21900</name>
</gene>
<dbReference type="EC" id="2.3.-.-" evidence="2"/>
<dbReference type="PANTHER" id="PTHR43792:SF1">
    <property type="entry name" value="N-ACETYLTRANSFERASE DOMAIN-CONTAINING PROTEIN"/>
    <property type="match status" value="1"/>
</dbReference>
<reference evidence="2 3" key="1">
    <citation type="submission" date="2024-09" db="EMBL/GenBank/DDBJ databases">
        <authorList>
            <person name="Sun Q."/>
            <person name="Mori K."/>
        </authorList>
    </citation>
    <scope>NUCLEOTIDE SEQUENCE [LARGE SCALE GENOMIC DNA]</scope>
    <source>
        <strain evidence="2 3">CECT 8064</strain>
    </source>
</reference>
<dbReference type="PROSITE" id="PS51186">
    <property type="entry name" value="GNAT"/>
    <property type="match status" value="1"/>
</dbReference>
<dbReference type="PANTHER" id="PTHR43792">
    <property type="entry name" value="GNAT FAMILY, PUTATIVE (AFU_ORTHOLOGUE AFUA_3G00765)-RELATED-RELATED"/>
    <property type="match status" value="1"/>
</dbReference>
<evidence type="ECO:0000259" key="1">
    <source>
        <dbReference type="PROSITE" id="PS51186"/>
    </source>
</evidence>
<name>A0ABV5HTM9_9VIBR</name>
<evidence type="ECO:0000313" key="3">
    <source>
        <dbReference type="Proteomes" id="UP001589645"/>
    </source>
</evidence>
<proteinExistence type="predicted"/>
<keyword evidence="2" id="KW-0012">Acyltransferase</keyword>
<dbReference type="EMBL" id="JBHMEP010000015">
    <property type="protein sequence ID" value="MFB9137608.1"/>
    <property type="molecule type" value="Genomic_DNA"/>
</dbReference>
<dbReference type="Gene3D" id="3.40.630.30">
    <property type="match status" value="1"/>
</dbReference>
<organism evidence="2 3">
    <name type="scientific">Vibrio olivae</name>
    <dbReference type="NCBI Taxonomy" id="1243002"/>
    <lineage>
        <taxon>Bacteria</taxon>
        <taxon>Pseudomonadati</taxon>
        <taxon>Pseudomonadota</taxon>
        <taxon>Gammaproteobacteria</taxon>
        <taxon>Vibrionales</taxon>
        <taxon>Vibrionaceae</taxon>
        <taxon>Vibrio</taxon>
    </lineage>
</organism>
<dbReference type="RefSeq" id="WP_390197533.1">
    <property type="nucleotide sequence ID" value="NZ_JBHMEP010000015.1"/>
</dbReference>
<keyword evidence="3" id="KW-1185">Reference proteome</keyword>
<dbReference type="InterPro" id="IPR051531">
    <property type="entry name" value="N-acetyltransferase"/>
</dbReference>
<dbReference type="Pfam" id="PF13302">
    <property type="entry name" value="Acetyltransf_3"/>
    <property type="match status" value="1"/>
</dbReference>
<dbReference type="InterPro" id="IPR000182">
    <property type="entry name" value="GNAT_dom"/>
</dbReference>
<feature type="domain" description="N-acetyltransferase" evidence="1">
    <location>
        <begin position="12"/>
        <end position="168"/>
    </location>
</feature>
<sequence length="175" mass="20092">MALSHHHSLNEILLRDIQLEDTELFYRLLSNPQVMTFSEGMLSREQVDAWLSRFSDDINAHLWVIELKASTQVIGYCSLKQSPYLSGYEVGYRLLPEFWGKGMAYQALRQVMDFAFVTLKLSHVFAQIDPNNLRSIQLAKRLGMGFEGEIKPPGYDYADHVWIMTSTPADDGQMK</sequence>
<accession>A0ABV5HTM9</accession>
<dbReference type="GO" id="GO:0016746">
    <property type="term" value="F:acyltransferase activity"/>
    <property type="evidence" value="ECO:0007669"/>
    <property type="project" value="UniProtKB-KW"/>
</dbReference>
<dbReference type="InterPro" id="IPR016181">
    <property type="entry name" value="Acyl_CoA_acyltransferase"/>
</dbReference>